<protein>
    <submittedName>
        <fullName evidence="1">Uncharacterized protein</fullName>
    </submittedName>
</protein>
<evidence type="ECO:0000313" key="1">
    <source>
        <dbReference type="EMBL" id="KAI8534429.1"/>
    </source>
</evidence>
<gene>
    <name evidence="1" type="ORF">RHMOL_Rhmol10G0088800</name>
</gene>
<evidence type="ECO:0000313" key="2">
    <source>
        <dbReference type="Proteomes" id="UP001062846"/>
    </source>
</evidence>
<dbReference type="EMBL" id="CM046397">
    <property type="protein sequence ID" value="KAI8534429.1"/>
    <property type="molecule type" value="Genomic_DNA"/>
</dbReference>
<keyword evidence="2" id="KW-1185">Reference proteome</keyword>
<dbReference type="Proteomes" id="UP001062846">
    <property type="component" value="Chromosome 10"/>
</dbReference>
<organism evidence="1 2">
    <name type="scientific">Rhododendron molle</name>
    <name type="common">Chinese azalea</name>
    <name type="synonym">Azalea mollis</name>
    <dbReference type="NCBI Taxonomy" id="49168"/>
    <lineage>
        <taxon>Eukaryota</taxon>
        <taxon>Viridiplantae</taxon>
        <taxon>Streptophyta</taxon>
        <taxon>Embryophyta</taxon>
        <taxon>Tracheophyta</taxon>
        <taxon>Spermatophyta</taxon>
        <taxon>Magnoliopsida</taxon>
        <taxon>eudicotyledons</taxon>
        <taxon>Gunneridae</taxon>
        <taxon>Pentapetalae</taxon>
        <taxon>asterids</taxon>
        <taxon>Ericales</taxon>
        <taxon>Ericaceae</taxon>
        <taxon>Ericoideae</taxon>
        <taxon>Rhodoreae</taxon>
        <taxon>Rhododendron</taxon>
    </lineage>
</organism>
<accession>A0ACC0M1F8</accession>
<proteinExistence type="predicted"/>
<reference evidence="1" key="1">
    <citation type="submission" date="2022-02" db="EMBL/GenBank/DDBJ databases">
        <title>Plant Genome Project.</title>
        <authorList>
            <person name="Zhang R.-G."/>
        </authorList>
    </citation>
    <scope>NUCLEOTIDE SEQUENCE</scope>
    <source>
        <strain evidence="1">AT1</strain>
    </source>
</reference>
<name>A0ACC0M1F8_RHOML</name>
<comment type="caution">
    <text evidence="1">The sequence shown here is derived from an EMBL/GenBank/DDBJ whole genome shotgun (WGS) entry which is preliminary data.</text>
</comment>
<sequence length="116" mass="11971">MKKGSCASLLCALVVVVVVIGEPLGTEAMSRGIHVGAAAVGGCAGRRELPGGGGHCGLVALHQVQNQLGSALQAVWELWKGRLSYLSLLAIVVVFGLQFLQNGSIPGVLPTYLCFD</sequence>